<comment type="subcellular location">
    <subcellularLocation>
        <location evidence="16 21">Postsynaptic cell membrane</location>
        <topology evidence="16 21">Multi-pass membrane protein</topology>
    </subcellularLocation>
</comment>
<evidence type="ECO:0000313" key="24">
    <source>
        <dbReference type="Ensembl" id="ENSSORP00005050879.1"/>
    </source>
</evidence>
<feature type="transmembrane region" description="Helical" evidence="21">
    <location>
        <begin position="617"/>
        <end position="639"/>
    </location>
</feature>
<dbReference type="CDD" id="cd06382">
    <property type="entry name" value="PBP1_iGluR_Kainate"/>
    <property type="match status" value="1"/>
</dbReference>
<proteinExistence type="inferred from homology"/>
<feature type="binding site" evidence="18">
    <location>
        <position position="667"/>
    </location>
    <ligand>
        <name>L-glutamate</name>
        <dbReference type="ChEBI" id="CHEBI:29985"/>
    </ligand>
</feature>
<evidence type="ECO:0000256" key="13">
    <source>
        <dbReference type="ARBA" id="ARBA00023257"/>
    </source>
</evidence>
<dbReference type="InterPro" id="IPR001508">
    <property type="entry name" value="Iono_Glu_rcpt_met"/>
</dbReference>
<dbReference type="GO" id="GO:0015276">
    <property type="term" value="F:ligand-gated monoatomic ion channel activity"/>
    <property type="evidence" value="ECO:0007669"/>
    <property type="project" value="InterPro"/>
</dbReference>
<keyword evidence="10 20" id="KW-1015">Disulfide bond</keyword>
<evidence type="ECO:0000256" key="8">
    <source>
        <dbReference type="ARBA" id="ARBA00023065"/>
    </source>
</evidence>
<protein>
    <recommendedName>
        <fullName evidence="21">Glutamate receptor</fullName>
    </recommendedName>
</protein>
<sequence>YKCVAWLHIQITTHFHKWGIFETLENEPISVEELAFKFAVTNINRNRTLMPNTTLTYDIQRINLFDSFEASRRACDQLALGVGAVFGPSHSSSVSAVQSICNALEVPHIQTRWKHPSVDNKDNFYINLYPEYASISRSVLDIVQYYKWKTVTVVYEDATGLIRLQELIKAPSRYSIKIKIRQLPTGSKDARPLLKEMKKGKEFYVIFDCSYQTSADVLKQILSMGMMTEYYHFFFTTLDLFALDLEPYRYSGVNMTGFRLLNIDNPQVASVVERWAMERLQAPAKAETGMMEGMMTTEAALMYDAVYMVAAASQRASQITVSSLQCHRHKPWRFGSRFMNMLKDAQWNGLTGQIIINKTDGLRKEFDLDVISLKEDGLEKIGVWNSQTGLNLTETNKDSSTNVTDSMANRTLIVTTILENPYVMYKKSDKPLYGNDRFEGYCLDLLKELSNILGFSYEVKLVSDGKYGAQNDKGEWNGMVRELIDHVADLAVAPLTITYVREKVIDFSKPFMTLGISILYHKPNGTNPGVFSFLNPLSPDIWMYVLLACLGVSCVLFVIARFTPYEWYNPHPCNPDSDVVENNFTLINSVWFGVGALMQQGSELMPKALSTRIVGGIWWFFTLIIISSYTANLAAFLTVERMDSPIDSADDLAKQTKIEYGAVRDGSTMTFFKKSKISTYEKMWAFMSSRKNTALVKNNREGIQRVLTTDYALLMESTSIEYISQRNCNLTQIGGLIDSKGYGVGTPIGSPYRDKVTIAILQLQEEGKLHMMKEKWWRGNGCPEEDSKEASALGVENIGGIFIVLAAGLVLSVFVAIGEFIYKSRKNLDIEEVSVGQCEWHNKY</sequence>
<evidence type="ECO:0000256" key="5">
    <source>
        <dbReference type="ARBA" id="ARBA00022729"/>
    </source>
</evidence>
<keyword evidence="15 21" id="KW-0407">Ion channel</keyword>
<reference evidence="24" key="3">
    <citation type="submission" date="2025-09" db="UniProtKB">
        <authorList>
            <consortium name="Ensembl"/>
        </authorList>
    </citation>
    <scope>IDENTIFICATION</scope>
</reference>
<keyword evidence="5" id="KW-0732">Signal</keyword>
<dbReference type="Gene3D" id="3.40.190.10">
    <property type="entry name" value="Periplasmic binding protein-like II"/>
    <property type="match status" value="1"/>
</dbReference>
<feature type="transmembrane region" description="Helical" evidence="21">
    <location>
        <begin position="541"/>
        <end position="560"/>
    </location>
</feature>
<keyword evidence="25" id="KW-1185">Reference proteome</keyword>
<dbReference type="Proteomes" id="UP000472271">
    <property type="component" value="Chromosome 13"/>
</dbReference>
<evidence type="ECO:0000256" key="4">
    <source>
        <dbReference type="ARBA" id="ARBA00022692"/>
    </source>
</evidence>
<dbReference type="Gene3D" id="3.40.50.2300">
    <property type="match status" value="2"/>
</dbReference>
<dbReference type="Pfam" id="PF10613">
    <property type="entry name" value="Lig_chan-Glu_bd"/>
    <property type="match status" value="1"/>
</dbReference>
<dbReference type="Gene3D" id="1.10.287.70">
    <property type="match status" value="1"/>
</dbReference>
<feature type="transmembrane region" description="Helical" evidence="21">
    <location>
        <begin position="798"/>
        <end position="822"/>
    </location>
</feature>
<dbReference type="InterPro" id="IPR015683">
    <property type="entry name" value="Ionotropic_Glu_rcpt"/>
</dbReference>
<feature type="site" description="Interaction with the cone snail toxin Con-ikot-ikot" evidence="19">
    <location>
        <position position="673"/>
    </location>
</feature>
<feature type="binding site" evidence="18">
    <location>
        <position position="496"/>
    </location>
    <ligand>
        <name>L-glutamate</name>
        <dbReference type="ChEBI" id="CHEBI:29985"/>
    </ligand>
</feature>
<evidence type="ECO:0000259" key="22">
    <source>
        <dbReference type="SMART" id="SM00079"/>
    </source>
</evidence>
<evidence type="ECO:0000256" key="11">
    <source>
        <dbReference type="ARBA" id="ARBA00023170"/>
    </source>
</evidence>
<evidence type="ECO:0000256" key="1">
    <source>
        <dbReference type="ARBA" id="ARBA00022448"/>
    </source>
</evidence>
<dbReference type="GO" id="GO:0038023">
    <property type="term" value="F:signaling receptor activity"/>
    <property type="evidence" value="ECO:0007669"/>
    <property type="project" value="InterPro"/>
</dbReference>
<feature type="binding site" evidence="18">
    <location>
        <position position="501"/>
    </location>
    <ligand>
        <name>L-glutamate</name>
        <dbReference type="ChEBI" id="CHEBI:29985"/>
    </ligand>
</feature>
<keyword evidence="7 21" id="KW-0770">Synapse</keyword>
<keyword evidence="14 21" id="KW-1071">Ligand-gated ion channel</keyword>
<dbReference type="FunFam" id="3.40.50.2300:FF:000010">
    <property type="entry name" value="Glutamate ionotropic receptor kainate type subunit 1"/>
    <property type="match status" value="1"/>
</dbReference>
<dbReference type="FunFam" id="3.40.190.10:FF:000240">
    <property type="entry name" value="Glutamate receptor ionotropic, kainate 2"/>
    <property type="match status" value="1"/>
</dbReference>
<evidence type="ECO:0000256" key="9">
    <source>
        <dbReference type="ARBA" id="ARBA00023136"/>
    </source>
</evidence>
<dbReference type="InterPro" id="IPR001828">
    <property type="entry name" value="ANF_lig-bd_rcpt"/>
</dbReference>
<evidence type="ECO:0000256" key="15">
    <source>
        <dbReference type="ARBA" id="ARBA00023303"/>
    </source>
</evidence>
<evidence type="ECO:0000313" key="25">
    <source>
        <dbReference type="Proteomes" id="UP000472271"/>
    </source>
</evidence>
<gene>
    <name evidence="24" type="primary">LOC115431492</name>
</gene>
<dbReference type="InterPro" id="IPR001320">
    <property type="entry name" value="Iontro_rcpt_C"/>
</dbReference>
<dbReference type="SUPFAM" id="SSF53822">
    <property type="entry name" value="Periplasmic binding protein-like I"/>
    <property type="match status" value="1"/>
</dbReference>
<dbReference type="PRINTS" id="PR00177">
    <property type="entry name" value="NMDARECEPTOR"/>
</dbReference>
<dbReference type="SMART" id="SM00079">
    <property type="entry name" value="PBPe"/>
    <property type="match status" value="1"/>
</dbReference>
<organism evidence="24 25">
    <name type="scientific">Sphaeramia orbicularis</name>
    <name type="common">orbiculate cardinalfish</name>
    <dbReference type="NCBI Taxonomy" id="375764"/>
    <lineage>
        <taxon>Eukaryota</taxon>
        <taxon>Metazoa</taxon>
        <taxon>Chordata</taxon>
        <taxon>Craniata</taxon>
        <taxon>Vertebrata</taxon>
        <taxon>Euteleostomi</taxon>
        <taxon>Actinopterygii</taxon>
        <taxon>Neopterygii</taxon>
        <taxon>Teleostei</taxon>
        <taxon>Neoteleostei</taxon>
        <taxon>Acanthomorphata</taxon>
        <taxon>Gobiaria</taxon>
        <taxon>Kurtiformes</taxon>
        <taxon>Apogonoidei</taxon>
        <taxon>Apogonidae</taxon>
        <taxon>Apogoninae</taxon>
        <taxon>Sphaeramia</taxon>
    </lineage>
</organism>
<dbReference type="FunFam" id="3.40.190.10:FF:000210">
    <property type="entry name" value="Glutamate receptor ionotropic, kainate 1"/>
    <property type="match status" value="1"/>
</dbReference>
<dbReference type="SUPFAM" id="SSF53850">
    <property type="entry name" value="Periplasmic binding protein-like II"/>
    <property type="match status" value="1"/>
</dbReference>
<comment type="similarity">
    <text evidence="21">Belongs to the glutamate-gated ion channel (TC 1.A.10.1) family.</text>
</comment>
<comment type="catalytic activity">
    <reaction evidence="17">
        <text>Ca(2+)(in) = Ca(2+)(out)</text>
        <dbReference type="Rhea" id="RHEA:29671"/>
        <dbReference type="ChEBI" id="CHEBI:29108"/>
    </reaction>
</comment>
<dbReference type="InterPro" id="IPR028082">
    <property type="entry name" value="Peripla_BP_I"/>
</dbReference>
<keyword evidence="8 21" id="KW-0406">Ion transport</keyword>
<keyword evidence="13 21" id="KW-0628">Postsynaptic cell membrane</keyword>
<feature type="binding site" evidence="18">
    <location>
        <position position="494"/>
    </location>
    <ligand>
        <name>L-glutamate</name>
        <dbReference type="ChEBI" id="CHEBI:29985"/>
    </ligand>
</feature>
<feature type="site" description="Crucial to convey clamshell closure to channel opening" evidence="19">
    <location>
        <position position="646"/>
    </location>
</feature>
<keyword evidence="3" id="KW-0597">Phosphoprotein</keyword>
<comment type="function">
    <text evidence="21">Receptor for glutamate that functions as a ligand-gated ion channel in the central nervous system and plays an important role in excitatory synaptic transmission. L-glutamate acts as an excitatory neurotransmitter at many synapses in the central nervous system.</text>
</comment>
<keyword evidence="6 21" id="KW-1133">Transmembrane helix</keyword>
<evidence type="ECO:0000256" key="16">
    <source>
        <dbReference type="ARBA" id="ARBA00034104"/>
    </source>
</evidence>
<keyword evidence="11 21" id="KW-0675">Receptor</keyword>
<feature type="domain" description="Ionotropic glutamate receptor C-terminal" evidence="22">
    <location>
        <begin position="411"/>
        <end position="779"/>
    </location>
</feature>
<evidence type="ECO:0000256" key="18">
    <source>
        <dbReference type="PIRSR" id="PIRSR601508-1"/>
    </source>
</evidence>
<evidence type="ECO:0000256" key="7">
    <source>
        <dbReference type="ARBA" id="ARBA00023018"/>
    </source>
</evidence>
<evidence type="ECO:0000256" key="2">
    <source>
        <dbReference type="ARBA" id="ARBA00022475"/>
    </source>
</evidence>
<evidence type="ECO:0000256" key="3">
    <source>
        <dbReference type="ARBA" id="ARBA00022553"/>
    </source>
</evidence>
<evidence type="ECO:0000256" key="10">
    <source>
        <dbReference type="ARBA" id="ARBA00023157"/>
    </source>
</evidence>
<name>A0A673CC58_9TELE</name>
<dbReference type="Pfam" id="PF00060">
    <property type="entry name" value="Lig_chan"/>
    <property type="match status" value="1"/>
</dbReference>
<keyword evidence="4 21" id="KW-0812">Transmembrane</keyword>
<dbReference type="AlphaFoldDB" id="A0A673CC58"/>
<evidence type="ECO:0000256" key="14">
    <source>
        <dbReference type="ARBA" id="ARBA00023286"/>
    </source>
</evidence>
<dbReference type="PANTHER" id="PTHR18966">
    <property type="entry name" value="IONOTROPIC GLUTAMATE RECEPTOR"/>
    <property type="match status" value="1"/>
</dbReference>
<feature type="binding site" evidence="18">
    <location>
        <position position="668"/>
    </location>
    <ligand>
        <name>L-glutamate</name>
        <dbReference type="ChEBI" id="CHEBI:29985"/>
    </ligand>
</feature>
<feature type="disulfide bond" evidence="20">
    <location>
        <begin position="75"/>
        <end position="326"/>
    </location>
</feature>
<accession>A0A673CC58</accession>
<feature type="binding site" evidence="18">
    <location>
        <position position="716"/>
    </location>
    <ligand>
        <name>L-glutamate</name>
        <dbReference type="ChEBI" id="CHEBI:29985"/>
    </ligand>
</feature>
<evidence type="ECO:0000259" key="23">
    <source>
        <dbReference type="SMART" id="SM00918"/>
    </source>
</evidence>
<reference evidence="24" key="1">
    <citation type="submission" date="2019-06" db="EMBL/GenBank/DDBJ databases">
        <authorList>
            <consortium name="Wellcome Sanger Institute Data Sharing"/>
        </authorList>
    </citation>
    <scope>NUCLEOTIDE SEQUENCE [LARGE SCALE GENOMIC DNA]</scope>
</reference>
<keyword evidence="9 21" id="KW-0472">Membrane</keyword>
<dbReference type="GO" id="GO:0045211">
    <property type="term" value="C:postsynaptic membrane"/>
    <property type="evidence" value="ECO:0007669"/>
    <property type="project" value="UniProtKB-SubCell"/>
</dbReference>
<keyword evidence="2 21" id="KW-1003">Cell membrane</keyword>
<dbReference type="FunFam" id="1.10.287.70:FF:000010">
    <property type="entry name" value="Putative glutamate receptor ionotropic kainate 1"/>
    <property type="match status" value="1"/>
</dbReference>
<evidence type="ECO:0000256" key="19">
    <source>
        <dbReference type="PIRSR" id="PIRSR601508-2"/>
    </source>
</evidence>
<evidence type="ECO:0000256" key="6">
    <source>
        <dbReference type="ARBA" id="ARBA00022989"/>
    </source>
</evidence>
<keyword evidence="12" id="KW-0325">Glycoprotein</keyword>
<dbReference type="SMART" id="SM00918">
    <property type="entry name" value="Lig_chan-Glu_bd"/>
    <property type="match status" value="1"/>
</dbReference>
<feature type="domain" description="Ionotropic glutamate receptor L-glutamate and glycine-binding" evidence="23">
    <location>
        <begin position="421"/>
        <end position="485"/>
    </location>
</feature>
<dbReference type="InterPro" id="IPR019594">
    <property type="entry name" value="Glu/Gly-bd"/>
</dbReference>
<dbReference type="Pfam" id="PF01094">
    <property type="entry name" value="ANF_receptor"/>
    <property type="match status" value="1"/>
</dbReference>
<feature type="disulfide bond" evidence="20">
    <location>
        <begin position="728"/>
        <end position="782"/>
    </location>
</feature>
<reference evidence="24" key="2">
    <citation type="submission" date="2025-08" db="UniProtKB">
        <authorList>
            <consortium name="Ensembl"/>
        </authorList>
    </citation>
    <scope>IDENTIFICATION</scope>
</reference>
<evidence type="ECO:0000256" key="21">
    <source>
        <dbReference type="RuleBase" id="RU367118"/>
    </source>
</evidence>
<evidence type="ECO:0000256" key="12">
    <source>
        <dbReference type="ARBA" id="ARBA00023180"/>
    </source>
</evidence>
<evidence type="ECO:0000256" key="20">
    <source>
        <dbReference type="PIRSR" id="PIRSR601508-3"/>
    </source>
</evidence>
<dbReference type="Ensembl" id="ENSSORT00005052095.1">
    <property type="protein sequence ID" value="ENSSORP00005050879.1"/>
    <property type="gene ID" value="ENSSORG00005022974.1"/>
</dbReference>
<keyword evidence="1 21" id="KW-0813">Transport</keyword>
<evidence type="ECO:0000256" key="17">
    <source>
        <dbReference type="ARBA" id="ARBA00036634"/>
    </source>
</evidence>